<proteinExistence type="predicted"/>
<evidence type="ECO:0000313" key="6">
    <source>
        <dbReference type="Proteomes" id="UP000029436"/>
    </source>
</evidence>
<protein>
    <recommendedName>
        <fullName evidence="7">Tox-PL domain-containing protein</fullName>
    </recommendedName>
</protein>
<dbReference type="EMBL" id="JQOH01000001">
    <property type="protein sequence ID" value="KGA30623.1"/>
    <property type="molecule type" value="Genomic_DNA"/>
</dbReference>
<gene>
    <name evidence="3" type="ORF">JV38_13930</name>
    <name evidence="4" type="ORF">KU73_01555</name>
</gene>
<dbReference type="EMBL" id="JQHP01000006">
    <property type="protein sequence ID" value="KFX05769.1"/>
    <property type="molecule type" value="Genomic_DNA"/>
</dbReference>
<organism evidence="3 5">
    <name type="scientific">Pectobacterium wasabiae</name>
    <dbReference type="NCBI Taxonomy" id="55208"/>
    <lineage>
        <taxon>Bacteria</taxon>
        <taxon>Pseudomonadati</taxon>
        <taxon>Pseudomonadota</taxon>
        <taxon>Gammaproteobacteria</taxon>
        <taxon>Enterobacterales</taxon>
        <taxon>Pectobacteriaceae</taxon>
        <taxon>Pectobacterium</taxon>
    </lineage>
</organism>
<keyword evidence="6" id="KW-1185">Reference proteome</keyword>
<dbReference type="Proteomes" id="UP000029257">
    <property type="component" value="Unassembled WGS sequence"/>
</dbReference>
<accession>A0AAW3ELP7</accession>
<evidence type="ECO:0000313" key="5">
    <source>
        <dbReference type="Proteomes" id="UP000029257"/>
    </source>
</evidence>
<comment type="caution">
    <text evidence="3">The sequence shown here is derived from an EMBL/GenBank/DDBJ whole genome shotgun (WGS) entry which is preliminary data.</text>
</comment>
<evidence type="ECO:0000259" key="2">
    <source>
        <dbReference type="Pfam" id="PF21726"/>
    </source>
</evidence>
<reference evidence="5 6" key="1">
    <citation type="submission" date="2014-08" db="EMBL/GenBank/DDBJ databases">
        <title>Genome sequences of NCPPB Pectobacterium isolates.</title>
        <authorList>
            <person name="Glover R.H."/>
            <person name="Sapp M."/>
            <person name="Elphinstone J."/>
        </authorList>
    </citation>
    <scope>NUCLEOTIDE SEQUENCE [LARGE SCALE GENOMIC DNA]</scope>
    <source>
        <strain evidence="3 5">NCPPB 3701</strain>
        <strain evidence="4 6">NCPPB3702</strain>
    </source>
</reference>
<dbReference type="Pfam" id="PF21726">
    <property type="entry name" value="DUF6862"/>
    <property type="match status" value="1"/>
</dbReference>
<sequence>MPYIKDEKQKQQADKFISELNEKDELFNAAIDAACKNLSSAACQGMRQELSAMAKSYDEQMDGQYIGTMRSVYGDGAKQVDGLMWQYATADMKAQREADIVLLMDKGVSRKVAEGLSFGMRMVHGLAAIGGAMYGMKGAGVAGESAGTIRNVNLGYPVSGRTHNCVNCSIATDATLAGNPASALPIYSTKGVPLPVLEQHYGTKFKYVSSTENIIQQMTNDK</sequence>
<evidence type="ECO:0000259" key="1">
    <source>
        <dbReference type="Pfam" id="PF15644"/>
    </source>
</evidence>
<dbReference type="Proteomes" id="UP000029436">
    <property type="component" value="Unassembled WGS sequence"/>
</dbReference>
<feature type="domain" description="DUF6862" evidence="2">
    <location>
        <begin position="8"/>
        <end position="59"/>
    </location>
</feature>
<dbReference type="InterPro" id="IPR049271">
    <property type="entry name" value="DUF6862"/>
</dbReference>
<feature type="domain" description="Tox-PL" evidence="1">
    <location>
        <begin position="164"/>
        <end position="221"/>
    </location>
</feature>
<dbReference type="AlphaFoldDB" id="A0AAW3ELP7"/>
<name>A0AAW3ELP7_9GAMM</name>
<evidence type="ECO:0000313" key="4">
    <source>
        <dbReference type="EMBL" id="KGA30623.1"/>
    </source>
</evidence>
<dbReference type="Pfam" id="PF15644">
    <property type="entry name" value="Gln_amidase"/>
    <property type="match status" value="1"/>
</dbReference>
<evidence type="ECO:0008006" key="7">
    <source>
        <dbReference type="Google" id="ProtNLM"/>
    </source>
</evidence>
<dbReference type="RefSeq" id="WP_005972589.1">
    <property type="nucleotide sequence ID" value="NZ_JQHP01000006.1"/>
</dbReference>
<evidence type="ECO:0000313" key="3">
    <source>
        <dbReference type="EMBL" id="KFX05769.1"/>
    </source>
</evidence>
<dbReference type="InterPro" id="IPR028908">
    <property type="entry name" value="Tox-PL_dom"/>
</dbReference>